<accession>A0A0A9VBJ5</accession>
<reference evidence="1" key="2">
    <citation type="journal article" date="2015" name="Data Brief">
        <title>Shoot transcriptome of the giant reed, Arundo donax.</title>
        <authorList>
            <person name="Barrero R.A."/>
            <person name="Guerrero F.D."/>
            <person name="Moolhuijzen P."/>
            <person name="Goolsby J.A."/>
            <person name="Tidwell J."/>
            <person name="Bellgard S.E."/>
            <person name="Bellgard M.I."/>
        </authorList>
    </citation>
    <scope>NUCLEOTIDE SEQUENCE</scope>
    <source>
        <tissue evidence="1">Shoot tissue taken approximately 20 cm above the soil surface</tissue>
    </source>
</reference>
<proteinExistence type="predicted"/>
<protein>
    <submittedName>
        <fullName evidence="1">Uncharacterized protein</fullName>
    </submittedName>
</protein>
<dbReference type="EMBL" id="GBRH01212540">
    <property type="protein sequence ID" value="JAD85355.1"/>
    <property type="molecule type" value="Transcribed_RNA"/>
</dbReference>
<name>A0A0A9VBJ5_ARUDO</name>
<dbReference type="AlphaFoldDB" id="A0A0A9VBJ5"/>
<organism evidence="1">
    <name type="scientific">Arundo donax</name>
    <name type="common">Giant reed</name>
    <name type="synonym">Donax arundinaceus</name>
    <dbReference type="NCBI Taxonomy" id="35708"/>
    <lineage>
        <taxon>Eukaryota</taxon>
        <taxon>Viridiplantae</taxon>
        <taxon>Streptophyta</taxon>
        <taxon>Embryophyta</taxon>
        <taxon>Tracheophyta</taxon>
        <taxon>Spermatophyta</taxon>
        <taxon>Magnoliopsida</taxon>
        <taxon>Liliopsida</taxon>
        <taxon>Poales</taxon>
        <taxon>Poaceae</taxon>
        <taxon>PACMAD clade</taxon>
        <taxon>Arundinoideae</taxon>
        <taxon>Arundineae</taxon>
        <taxon>Arundo</taxon>
    </lineage>
</organism>
<evidence type="ECO:0000313" key="1">
    <source>
        <dbReference type="EMBL" id="JAD85355.1"/>
    </source>
</evidence>
<sequence length="36" mass="4112">MLQPAGCQGPLSKKGCFFRDEDEPQLRITKSRKRCS</sequence>
<reference evidence="1" key="1">
    <citation type="submission" date="2014-09" db="EMBL/GenBank/DDBJ databases">
        <authorList>
            <person name="Magalhaes I.L.F."/>
            <person name="Oliveira U."/>
            <person name="Santos F.R."/>
            <person name="Vidigal T.H.D.A."/>
            <person name="Brescovit A.D."/>
            <person name="Santos A.J."/>
        </authorList>
    </citation>
    <scope>NUCLEOTIDE SEQUENCE</scope>
    <source>
        <tissue evidence="1">Shoot tissue taken approximately 20 cm above the soil surface</tissue>
    </source>
</reference>